<dbReference type="EMBL" id="JBBPBM010000014">
    <property type="protein sequence ID" value="KAK8560055.1"/>
    <property type="molecule type" value="Genomic_DNA"/>
</dbReference>
<evidence type="ECO:0000313" key="1">
    <source>
        <dbReference type="EMBL" id="KAK8560055.1"/>
    </source>
</evidence>
<accession>A0ABR2EH88</accession>
<name>A0ABR2EH88_9ROSI</name>
<keyword evidence="2" id="KW-1185">Reference proteome</keyword>
<reference evidence="1 2" key="1">
    <citation type="journal article" date="2024" name="G3 (Bethesda)">
        <title>Genome assembly of Hibiscus sabdariffa L. provides insights into metabolisms of medicinal natural products.</title>
        <authorList>
            <person name="Kim T."/>
        </authorList>
    </citation>
    <scope>NUCLEOTIDE SEQUENCE [LARGE SCALE GENOMIC DNA]</scope>
    <source>
        <strain evidence="1">TK-2024</strain>
        <tissue evidence="1">Old leaves</tissue>
    </source>
</reference>
<gene>
    <name evidence="1" type="ORF">V6N12_012858</name>
</gene>
<organism evidence="1 2">
    <name type="scientific">Hibiscus sabdariffa</name>
    <name type="common">roselle</name>
    <dbReference type="NCBI Taxonomy" id="183260"/>
    <lineage>
        <taxon>Eukaryota</taxon>
        <taxon>Viridiplantae</taxon>
        <taxon>Streptophyta</taxon>
        <taxon>Embryophyta</taxon>
        <taxon>Tracheophyta</taxon>
        <taxon>Spermatophyta</taxon>
        <taxon>Magnoliopsida</taxon>
        <taxon>eudicotyledons</taxon>
        <taxon>Gunneridae</taxon>
        <taxon>Pentapetalae</taxon>
        <taxon>rosids</taxon>
        <taxon>malvids</taxon>
        <taxon>Malvales</taxon>
        <taxon>Malvaceae</taxon>
        <taxon>Malvoideae</taxon>
        <taxon>Hibiscus</taxon>
    </lineage>
</organism>
<dbReference type="Proteomes" id="UP001472677">
    <property type="component" value="Unassembled WGS sequence"/>
</dbReference>
<protein>
    <submittedName>
        <fullName evidence="1">Uncharacterized protein</fullName>
    </submittedName>
</protein>
<proteinExistence type="predicted"/>
<comment type="caution">
    <text evidence="1">The sequence shown here is derived from an EMBL/GenBank/DDBJ whole genome shotgun (WGS) entry which is preliminary data.</text>
</comment>
<sequence length="66" mass="7726">MESGSCKTMERNKAWTKKMVIYVLTLAKQAEKLEPFMATPKTEEENQAKKLLKDIMNIGNRAWKFF</sequence>
<evidence type="ECO:0000313" key="2">
    <source>
        <dbReference type="Proteomes" id="UP001472677"/>
    </source>
</evidence>